<evidence type="ECO:0000256" key="1">
    <source>
        <dbReference type="SAM" id="SignalP"/>
    </source>
</evidence>
<organism evidence="2 3">
    <name type="scientific">Nonomuraea jiangxiensis</name>
    <dbReference type="NCBI Taxonomy" id="633440"/>
    <lineage>
        <taxon>Bacteria</taxon>
        <taxon>Bacillati</taxon>
        <taxon>Actinomycetota</taxon>
        <taxon>Actinomycetes</taxon>
        <taxon>Streptosporangiales</taxon>
        <taxon>Streptosporangiaceae</taxon>
        <taxon>Nonomuraea</taxon>
    </lineage>
</organism>
<sequence length="209" mass="22155">MSLRDSLKKYGMALAMGATVLTAGPAAVADTAPTPPSTSDASGRINLHEYVKQRDAARKASGDGATTMAASCYSGYLTSMAAGRIVSVEIGYAGSSKNMLRARAISPGAWEQLTICWDSQFDYIYSVAADRYVSAEVGYTGSSYGMLRARATSVGPWERFYIGCSSACQIKSVAANAYVTTELDYTGSNSGMLRARRTGSAGSWEQFAF</sequence>
<dbReference type="CDD" id="cd00257">
    <property type="entry name" value="beta-trefoil_FSCN-like"/>
    <property type="match status" value="1"/>
</dbReference>
<gene>
    <name evidence="2" type="ORF">SAMN05421869_13740</name>
</gene>
<evidence type="ECO:0000313" key="3">
    <source>
        <dbReference type="Proteomes" id="UP000199202"/>
    </source>
</evidence>
<evidence type="ECO:0000313" key="2">
    <source>
        <dbReference type="EMBL" id="SDM15429.1"/>
    </source>
</evidence>
<dbReference type="SUPFAM" id="SSF50405">
    <property type="entry name" value="Actin-crosslinking proteins"/>
    <property type="match status" value="1"/>
</dbReference>
<dbReference type="InterPro" id="IPR008999">
    <property type="entry name" value="Actin-crosslinking"/>
</dbReference>
<feature type="signal peptide" evidence="1">
    <location>
        <begin position="1"/>
        <end position="28"/>
    </location>
</feature>
<dbReference type="RefSeq" id="WP_090946229.1">
    <property type="nucleotide sequence ID" value="NZ_FNDJ01000037.1"/>
</dbReference>
<keyword evidence="1" id="KW-0732">Signal</keyword>
<keyword evidence="3" id="KW-1185">Reference proteome</keyword>
<accession>A0A1G9QWP4</accession>
<dbReference type="EMBL" id="FNDJ01000037">
    <property type="protein sequence ID" value="SDM15429.1"/>
    <property type="molecule type" value="Genomic_DNA"/>
</dbReference>
<name>A0A1G9QWP4_9ACTN</name>
<dbReference type="Proteomes" id="UP000199202">
    <property type="component" value="Unassembled WGS sequence"/>
</dbReference>
<dbReference type="AlphaFoldDB" id="A0A1G9QWP4"/>
<feature type="chain" id="PRO_5038879119" evidence="1">
    <location>
        <begin position="29"/>
        <end position="209"/>
    </location>
</feature>
<protein>
    <submittedName>
        <fullName evidence="2">Uncharacterized protein</fullName>
    </submittedName>
</protein>
<dbReference type="STRING" id="633440.SAMN05421869_13740"/>
<reference evidence="2 3" key="1">
    <citation type="submission" date="2016-10" db="EMBL/GenBank/DDBJ databases">
        <authorList>
            <person name="de Groot N.N."/>
        </authorList>
    </citation>
    <scope>NUCLEOTIDE SEQUENCE [LARGE SCALE GENOMIC DNA]</scope>
    <source>
        <strain evidence="2 3">CGMCC 4.6533</strain>
    </source>
</reference>
<dbReference type="OrthoDB" id="3541469at2"/>
<proteinExistence type="predicted"/>
<dbReference type="Gene3D" id="2.80.10.50">
    <property type="match status" value="1"/>
</dbReference>